<comment type="cofactor">
    <cofactor evidence="1">
        <name>FMN</name>
        <dbReference type="ChEBI" id="CHEBI:58210"/>
    </cofactor>
</comment>
<keyword evidence="6" id="KW-1185">Reference proteome</keyword>
<dbReference type="Proteomes" id="UP001449795">
    <property type="component" value="Chromosome"/>
</dbReference>
<accession>A0ABZ3D0P8</accession>
<dbReference type="EMBL" id="CP152276">
    <property type="protein sequence ID" value="XAE41265.1"/>
    <property type="molecule type" value="Genomic_DNA"/>
</dbReference>
<organism evidence="5 6">
    <name type="scientific">Nguyenibacter vanlangensis</name>
    <dbReference type="NCBI Taxonomy" id="1216886"/>
    <lineage>
        <taxon>Bacteria</taxon>
        <taxon>Pseudomonadati</taxon>
        <taxon>Pseudomonadota</taxon>
        <taxon>Alphaproteobacteria</taxon>
        <taxon>Acetobacterales</taxon>
        <taxon>Acetobacteraceae</taxon>
        <taxon>Nguyenibacter</taxon>
    </lineage>
</organism>
<sequence length="171" mass="18666">MTGCSRPARRGRGATCRACSPTISTAGAHGERTLRRNRQAFERHAVTPRGLQDVSRVDLATRCFGQDWRMPAMLAPVGFAGMFHAEGESAPRGRQRGAAGIADAPERLAQEIRDVMALAGLPDIAALSVPAAWSGKEPRRMYDTGNCPVSDLAEMFSISRPIVYKILWMRK</sequence>
<reference evidence="5 6" key="1">
    <citation type="submission" date="2024-04" db="EMBL/GenBank/DDBJ databases">
        <title>Complete genome sequence of Nguyenibacter vanlangesis HBCM-1154, a strain capable of nitrogen fixation, IAA production, and phosphorus solubilization isolated from sugarcane soil.</title>
        <authorList>
            <person name="MY HANH P."/>
        </authorList>
    </citation>
    <scope>NUCLEOTIDE SEQUENCE [LARGE SCALE GENOMIC DNA]</scope>
    <source>
        <strain evidence="5 6">HBCM 1154</strain>
    </source>
</reference>
<dbReference type="PANTHER" id="PTHR10578:SF107">
    <property type="entry name" value="2-HYDROXYACID OXIDASE 1"/>
    <property type="match status" value="1"/>
</dbReference>
<evidence type="ECO:0000256" key="3">
    <source>
        <dbReference type="ARBA" id="ARBA00022643"/>
    </source>
</evidence>
<dbReference type="InterPro" id="IPR000262">
    <property type="entry name" value="FMN-dep_DH"/>
</dbReference>
<evidence type="ECO:0000313" key="5">
    <source>
        <dbReference type="EMBL" id="XAE41265.1"/>
    </source>
</evidence>
<dbReference type="Gene3D" id="3.20.20.70">
    <property type="entry name" value="Aldolase class I"/>
    <property type="match status" value="1"/>
</dbReference>
<evidence type="ECO:0000256" key="1">
    <source>
        <dbReference type="ARBA" id="ARBA00001917"/>
    </source>
</evidence>
<evidence type="ECO:0000256" key="2">
    <source>
        <dbReference type="ARBA" id="ARBA00022630"/>
    </source>
</evidence>
<keyword evidence="3" id="KW-0288">FMN</keyword>
<dbReference type="Pfam" id="PF01070">
    <property type="entry name" value="FMN_dh"/>
    <property type="match status" value="1"/>
</dbReference>
<protein>
    <submittedName>
        <fullName evidence="5">Alpha-hydroxy-acid oxidizing protein</fullName>
    </submittedName>
</protein>
<dbReference type="SUPFAM" id="SSF51395">
    <property type="entry name" value="FMN-linked oxidoreductases"/>
    <property type="match status" value="1"/>
</dbReference>
<evidence type="ECO:0000313" key="6">
    <source>
        <dbReference type="Proteomes" id="UP001449795"/>
    </source>
</evidence>
<keyword evidence="2" id="KW-0285">Flavoprotein</keyword>
<dbReference type="InterPro" id="IPR013785">
    <property type="entry name" value="Aldolase_TIM"/>
</dbReference>
<proteinExistence type="predicted"/>
<gene>
    <name evidence="5" type="ORF">AAC691_13215</name>
</gene>
<evidence type="ECO:0000259" key="4">
    <source>
        <dbReference type="Pfam" id="PF01070"/>
    </source>
</evidence>
<feature type="domain" description="FMN-dependent dehydrogenase" evidence="4">
    <location>
        <begin position="26"/>
        <end position="90"/>
    </location>
</feature>
<name>A0ABZ3D0P8_9PROT</name>
<dbReference type="PANTHER" id="PTHR10578">
    <property type="entry name" value="S -2-HYDROXY-ACID OXIDASE-RELATED"/>
    <property type="match status" value="1"/>
</dbReference>